<reference evidence="2 3" key="1">
    <citation type="submission" date="2017-04" db="EMBL/GenBank/DDBJ databases">
        <title>Draft genome sequence of Tuber borchii Vittad., a whitish edible truffle.</title>
        <authorList>
            <consortium name="DOE Joint Genome Institute"/>
            <person name="Murat C."/>
            <person name="Kuo A."/>
            <person name="Barry K.W."/>
            <person name="Clum A."/>
            <person name="Dockter R.B."/>
            <person name="Fauchery L."/>
            <person name="Iotti M."/>
            <person name="Kohler A."/>
            <person name="Labutti K."/>
            <person name="Lindquist E.A."/>
            <person name="Lipzen A."/>
            <person name="Ohm R.A."/>
            <person name="Wang M."/>
            <person name="Grigoriev I.V."/>
            <person name="Zambonelli A."/>
            <person name="Martin F.M."/>
        </authorList>
    </citation>
    <scope>NUCLEOTIDE SEQUENCE [LARGE SCALE GENOMIC DNA]</scope>
    <source>
        <strain evidence="2 3">Tbo3840</strain>
    </source>
</reference>
<evidence type="ECO:0000256" key="1">
    <source>
        <dbReference type="SAM" id="MobiDB-lite"/>
    </source>
</evidence>
<feature type="region of interest" description="Disordered" evidence="1">
    <location>
        <begin position="26"/>
        <end position="76"/>
    </location>
</feature>
<protein>
    <submittedName>
        <fullName evidence="2">Uncharacterized protein</fullName>
    </submittedName>
</protein>
<evidence type="ECO:0000313" key="2">
    <source>
        <dbReference type="EMBL" id="PUU79890.1"/>
    </source>
</evidence>
<comment type="caution">
    <text evidence="2">The sequence shown here is derived from an EMBL/GenBank/DDBJ whole genome shotgun (WGS) entry which is preliminary data.</text>
</comment>
<keyword evidence="3" id="KW-1185">Reference proteome</keyword>
<dbReference type="Proteomes" id="UP000244722">
    <property type="component" value="Unassembled WGS sequence"/>
</dbReference>
<accession>A0A2T6ZWQ3</accession>
<dbReference type="EMBL" id="NESQ01000078">
    <property type="protein sequence ID" value="PUU79890.1"/>
    <property type="molecule type" value="Genomic_DNA"/>
</dbReference>
<feature type="compositionally biased region" description="Basic and acidic residues" evidence="1">
    <location>
        <begin position="26"/>
        <end position="52"/>
    </location>
</feature>
<name>A0A2T6ZWQ3_TUBBO</name>
<gene>
    <name evidence="2" type="ORF">B9Z19DRAFT_776624</name>
</gene>
<feature type="compositionally biased region" description="Basic residues" evidence="1">
    <location>
        <begin position="53"/>
        <end position="76"/>
    </location>
</feature>
<sequence length="165" mass="19158">MLPFGNTMISTTNGPPLYFRLALQTEPRKKEKGKTITREHEHKKQTIDDKTKIKQAKQKNLRKQRPKKKGKETKPKGCKHFVCPQIRYTPPTPNQVSIYLNRASKFKYLFSNQSPSRGSVFTPPINYCRDQVRNHRGDAQTALLTVCWPRYQLLEEYITGTYASS</sequence>
<organism evidence="2 3">
    <name type="scientific">Tuber borchii</name>
    <name type="common">White truffle</name>
    <dbReference type="NCBI Taxonomy" id="42251"/>
    <lineage>
        <taxon>Eukaryota</taxon>
        <taxon>Fungi</taxon>
        <taxon>Dikarya</taxon>
        <taxon>Ascomycota</taxon>
        <taxon>Pezizomycotina</taxon>
        <taxon>Pezizomycetes</taxon>
        <taxon>Pezizales</taxon>
        <taxon>Tuberaceae</taxon>
        <taxon>Tuber</taxon>
    </lineage>
</organism>
<dbReference type="AlphaFoldDB" id="A0A2T6ZWQ3"/>
<proteinExistence type="predicted"/>
<evidence type="ECO:0000313" key="3">
    <source>
        <dbReference type="Proteomes" id="UP000244722"/>
    </source>
</evidence>